<reference evidence="8" key="1">
    <citation type="submission" date="2021-02" db="EMBL/GenBank/DDBJ databases">
        <authorList>
            <person name="Dougan E. K."/>
            <person name="Rhodes N."/>
            <person name="Thang M."/>
            <person name="Chan C."/>
        </authorList>
    </citation>
    <scope>NUCLEOTIDE SEQUENCE</scope>
</reference>
<dbReference type="InterPro" id="IPR038375">
    <property type="entry name" value="NDUFAF7_sf"/>
</dbReference>
<dbReference type="GO" id="GO:0035243">
    <property type="term" value="F:protein-arginine omega-N symmetric methyltransferase activity"/>
    <property type="evidence" value="ECO:0007669"/>
    <property type="project" value="UniProtKB-EC"/>
</dbReference>
<evidence type="ECO:0000256" key="7">
    <source>
        <dbReference type="ARBA" id="ARBA00048612"/>
    </source>
</evidence>
<dbReference type="SUPFAM" id="SSF53335">
    <property type="entry name" value="S-adenosyl-L-methionine-dependent methyltransferases"/>
    <property type="match status" value="1"/>
</dbReference>
<dbReference type="AlphaFoldDB" id="A0A812QSB4"/>
<dbReference type="InterPro" id="IPR029063">
    <property type="entry name" value="SAM-dependent_MTases_sf"/>
</dbReference>
<dbReference type="GO" id="GO:0032259">
    <property type="term" value="P:methylation"/>
    <property type="evidence" value="ECO:0007669"/>
    <property type="project" value="UniProtKB-KW"/>
</dbReference>
<comment type="subcellular location">
    <subcellularLocation>
        <location evidence="1">Mitochondrion</location>
    </subcellularLocation>
</comment>
<evidence type="ECO:0000256" key="3">
    <source>
        <dbReference type="ARBA" id="ARBA00011935"/>
    </source>
</evidence>
<gene>
    <name evidence="8" type="ORF">SNAT2548_LOCUS21831</name>
</gene>
<dbReference type="Pfam" id="PF02636">
    <property type="entry name" value="Methyltransf_28"/>
    <property type="match status" value="1"/>
</dbReference>
<proteinExistence type="inferred from homology"/>
<keyword evidence="9" id="KW-1185">Reference proteome</keyword>
<comment type="catalytic activity">
    <reaction evidence="7">
        <text>L-arginyl-[protein] + 2 S-adenosyl-L-methionine = N(omega),N(omega)'-dimethyl-L-arginyl-[protein] + 2 S-adenosyl-L-homocysteine + 2 H(+)</text>
        <dbReference type="Rhea" id="RHEA:48108"/>
        <dbReference type="Rhea" id="RHEA-COMP:10532"/>
        <dbReference type="Rhea" id="RHEA-COMP:11992"/>
        <dbReference type="ChEBI" id="CHEBI:15378"/>
        <dbReference type="ChEBI" id="CHEBI:29965"/>
        <dbReference type="ChEBI" id="CHEBI:57856"/>
        <dbReference type="ChEBI" id="CHEBI:59789"/>
        <dbReference type="ChEBI" id="CHEBI:88221"/>
        <dbReference type="EC" id="2.1.1.320"/>
    </reaction>
</comment>
<name>A0A812QSB4_9DINO</name>
<evidence type="ECO:0000256" key="1">
    <source>
        <dbReference type="ARBA" id="ARBA00004173"/>
    </source>
</evidence>
<keyword evidence="4" id="KW-0489">Methyltransferase</keyword>
<dbReference type="OrthoDB" id="407412at2759"/>
<keyword evidence="6" id="KW-0496">Mitochondrion</keyword>
<dbReference type="Proteomes" id="UP000604046">
    <property type="component" value="Unassembled WGS sequence"/>
</dbReference>
<dbReference type="InterPro" id="IPR003788">
    <property type="entry name" value="NDUFAF7"/>
</dbReference>
<evidence type="ECO:0000313" key="9">
    <source>
        <dbReference type="Proteomes" id="UP000604046"/>
    </source>
</evidence>
<comment type="similarity">
    <text evidence="2">Belongs to the NDUFAF7 family.</text>
</comment>
<dbReference type="Gene3D" id="3.40.50.12710">
    <property type="match status" value="1"/>
</dbReference>
<dbReference type="EC" id="2.1.1.320" evidence="3"/>
<evidence type="ECO:0000256" key="2">
    <source>
        <dbReference type="ARBA" id="ARBA00005891"/>
    </source>
</evidence>
<keyword evidence="5" id="KW-0808">Transferase</keyword>
<evidence type="ECO:0000256" key="4">
    <source>
        <dbReference type="ARBA" id="ARBA00022603"/>
    </source>
</evidence>
<evidence type="ECO:0000256" key="5">
    <source>
        <dbReference type="ARBA" id="ARBA00022679"/>
    </source>
</evidence>
<evidence type="ECO:0000256" key="6">
    <source>
        <dbReference type="ARBA" id="ARBA00023128"/>
    </source>
</evidence>
<accession>A0A812QSB4</accession>
<evidence type="ECO:0000313" key="8">
    <source>
        <dbReference type="EMBL" id="CAE7401034.1"/>
    </source>
</evidence>
<comment type="caution">
    <text evidence="8">The sequence shown here is derived from an EMBL/GenBank/DDBJ whole genome shotgun (WGS) entry which is preliminary data.</text>
</comment>
<dbReference type="PANTHER" id="PTHR12049:SF7">
    <property type="entry name" value="PROTEIN ARGININE METHYLTRANSFERASE NDUFAF7, MITOCHONDRIAL"/>
    <property type="match status" value="1"/>
</dbReference>
<dbReference type="PANTHER" id="PTHR12049">
    <property type="entry name" value="PROTEIN ARGININE METHYLTRANSFERASE NDUFAF7, MITOCHONDRIAL"/>
    <property type="match status" value="1"/>
</dbReference>
<protein>
    <recommendedName>
        <fullName evidence="3">type II protein arginine methyltransferase</fullName>
        <ecNumber evidence="3">2.1.1.320</ecNumber>
    </recommendedName>
</protein>
<sequence length="936" mass="104386">MTRHSLLPWHRGIPVLFASAQAVAMENLLAQKSVSSIQEWQDSLADETAALRDVSSDVCWQAGFTKEKCCRGDASTTPECWDGSYSFGECCPNADCWEGDFTFDFCCGAKYGSTGNQACWAGSFTHQLCCLANATSNSWADVLASQVETEQFYKMDDFYTDAQYGDEWGYYSKGHVLLGGGKGGQGETQGTQQFAHFTTYPMALSPHFARVFCRLLFVMWVQLDERAPFRVVEMGAGSGQLAYDTQQCVRTNALGLAPSVWRRWAAAFEYTIMERSPALRKRQQSRGLRSVAGDAQSTASCKSVLAALAASTACQGAEGLDAPECEARDRGTAEAGASVVLSNELLDAFAPVKLRFGLYGQPNITHCGSWQEVRLVHTIPEERLRNLLAIMGFSEAWLEGTIQQVRSYTETTFCAMANTSIGYEAQQKVDVNTSCLAIAFSLSELVNHLDLGIPFASHNMRMRIRKDSKLSDRLRTITSRLDSELQASVALPRDIYRQIRHQLRDLPDVEAEFLHATQTHLLPVSLSEDRCEELAWWFDAHEPRIARLALFYRKLGYPALHVVVRPGEDNFIDLVDCLLGPTGGYKLSLDYGANFEGLAHSLSVDGDNDGIFVPPIPHELMAGLPECHNFWPKCAGRIDWTTFVDFTNLAAAGERRGWRTLFYGPQNLLEQLSRLNLTLNAHQLHHFRLKCILILLWHEVSAGECQWVTATKGRSYSVPGYAVLQDDWISRHIKGWYGRESDMDGTGVQRWTSFKALLLEKPSTRQMPRPILFPSWHLDTRLVDPCWSFDPSTVPLADWLPRQDSDPHAALLKLTDEINSGLGRQYAEGYEEAQLGVRLVDFIVAKSGCDMLRPENAAALLERPSNWQALSGRRLLRKWGEMWGEETVSRVALELFKRLAEDESQPPASPFACAGQQAMMLLCNSPGGGSKIGPVR</sequence>
<dbReference type="EMBL" id="CAJNDS010002264">
    <property type="protein sequence ID" value="CAE7401034.1"/>
    <property type="molecule type" value="Genomic_DNA"/>
</dbReference>
<dbReference type="GO" id="GO:0005739">
    <property type="term" value="C:mitochondrion"/>
    <property type="evidence" value="ECO:0007669"/>
    <property type="project" value="UniProtKB-SubCell"/>
</dbReference>
<organism evidence="8 9">
    <name type="scientific">Symbiodinium natans</name>
    <dbReference type="NCBI Taxonomy" id="878477"/>
    <lineage>
        <taxon>Eukaryota</taxon>
        <taxon>Sar</taxon>
        <taxon>Alveolata</taxon>
        <taxon>Dinophyceae</taxon>
        <taxon>Suessiales</taxon>
        <taxon>Symbiodiniaceae</taxon>
        <taxon>Symbiodinium</taxon>
    </lineage>
</organism>